<evidence type="ECO:0000259" key="3">
    <source>
        <dbReference type="Pfam" id="PF23265"/>
    </source>
</evidence>
<feature type="domain" description="KY-like immunoglobulin-like" evidence="3">
    <location>
        <begin position="560"/>
        <end position="671"/>
    </location>
</feature>
<evidence type="ECO:0000256" key="1">
    <source>
        <dbReference type="SAM" id="Coils"/>
    </source>
</evidence>
<dbReference type="InterPro" id="IPR053041">
    <property type="entry name" value="Transglut-like_Superfamily_Mod"/>
</dbReference>
<dbReference type="PANTHER" id="PTHR47020">
    <property type="entry name" value="HILLARIN"/>
    <property type="match status" value="1"/>
</dbReference>
<comment type="caution">
    <text evidence="4">The sequence shown here is derived from an EMBL/GenBank/DDBJ whole genome shotgun (WGS) entry which is preliminary data.</text>
</comment>
<protein>
    <recommendedName>
        <fullName evidence="3">KY-like immunoglobulin-like domain-containing protein</fullName>
    </recommendedName>
</protein>
<sequence length="990" mass="112333">MGCGSSVQPRSAGQIRNGAEPQNNDVPLPAQSPAAGPVEQDRLNRETFESFEEFPTPELLRDANEKYTALCQPLPRDATGKLLPYPTPTTKASIFDVTRVHDVDKFAVEVEPAKYNLSIQQFTDYLTSNWKNDQLATARVIMRWLASLKPDQLKKLNCSDQNSLLAKLQTEINTNIFLEVCLCAGIQAEKILGYAKHARLEIGEDPSNSLHSWIALVINQEWRLVDPRWCSTSVTGLGNAGWSLVAHDVGAGHENEEERRVYRLDENYFLTDPEEFIYSHYPKDGDAWQFLARPVTFREFVDMAYLKPTFFKLDLRLLEQRKCVLAAPEGEIELKIGTPLNASREFRYQLWMSNQQEIDNVKIERYCLMEQKDNTLICRIRFPVEGMFKLKLFGRSAGSGSEYDSFGMLCAFIIHCDKAAEDAKALPENTRQEWGPGKDLADAGLVPVTHQDAVIEADQGAVEVRFQTKKPVELRHTLHSENKTKEDLQGNVVHYMENDEVVFNIQLPEDGNYALNLYAKGEGQEKSLCSYVVESKDTAQGNQGFAVVPDGRIGLSPNDNVGIKLISHNSPIIQCSEDGSLQLKFMTLKQCETLTELELVTEEGKILKDGFVWPEYDDSNNEITFKINFPESGRYVFNLHAKEVGTDGSLPLAYTCVIRVPTAKMNCVPFPLRCSAWGRQFRLVEPVTNVIPSESTVRFVVDVPDAHHVLVLSEPNNRTPLQRNDSGLWQAEVRTGEGDRELELKAKIKKDSNLYAPLLKFQVEESEELKRQKELRRQREEAERREEEARNEMMKKMIEKARKDLQAAMDSRDVRALRAAIREVEESNFIYAFTSEEVEAAKRLLKSLERIEALKEAVMKLNQKTMLELRNYSDPPKLVHRVMKAALLLLGDELKVTTKWSECQKRLKTIGHNGLFARVRKFDVTSITEEKASQVLNLIGRCQREKAAFVSAGAETFYCWTIGMIEEFRIANPTVKCKTPSTASIQEAKI</sequence>
<dbReference type="InterPro" id="IPR056564">
    <property type="entry name" value="Ig-like_KY"/>
</dbReference>
<keyword evidence="1" id="KW-0175">Coiled coil</keyword>
<feature type="domain" description="KY-like immunoglobulin-like" evidence="3">
    <location>
        <begin position="443"/>
        <end position="539"/>
    </location>
</feature>
<evidence type="ECO:0000256" key="2">
    <source>
        <dbReference type="SAM" id="MobiDB-lite"/>
    </source>
</evidence>
<feature type="coiled-coil region" evidence="1">
    <location>
        <begin position="763"/>
        <end position="864"/>
    </location>
</feature>
<dbReference type="Proteomes" id="UP001159405">
    <property type="component" value="Unassembled WGS sequence"/>
</dbReference>
<dbReference type="Pfam" id="PF23265">
    <property type="entry name" value="Ig-like_KY"/>
    <property type="match status" value="3"/>
</dbReference>
<dbReference type="PANTHER" id="PTHR47020:SF1">
    <property type="entry name" value="HILLARIN"/>
    <property type="match status" value="1"/>
</dbReference>
<evidence type="ECO:0000313" key="4">
    <source>
        <dbReference type="EMBL" id="CAH3103494.1"/>
    </source>
</evidence>
<feature type="compositionally biased region" description="Polar residues" evidence="2">
    <location>
        <begin position="1"/>
        <end position="11"/>
    </location>
</feature>
<reference evidence="4 5" key="1">
    <citation type="submission" date="2022-05" db="EMBL/GenBank/DDBJ databases">
        <authorList>
            <consortium name="Genoscope - CEA"/>
            <person name="William W."/>
        </authorList>
    </citation>
    <scope>NUCLEOTIDE SEQUENCE [LARGE SCALE GENOMIC DNA]</scope>
</reference>
<dbReference type="EMBL" id="CALNXK010000016">
    <property type="protein sequence ID" value="CAH3103494.1"/>
    <property type="molecule type" value="Genomic_DNA"/>
</dbReference>
<proteinExistence type="predicted"/>
<dbReference type="Gene3D" id="1.20.920.20">
    <property type="match status" value="1"/>
</dbReference>
<feature type="domain" description="KY-like immunoglobulin-like" evidence="3">
    <location>
        <begin position="298"/>
        <end position="427"/>
    </location>
</feature>
<keyword evidence="5" id="KW-1185">Reference proteome</keyword>
<feature type="region of interest" description="Disordered" evidence="2">
    <location>
        <begin position="1"/>
        <end position="41"/>
    </location>
</feature>
<evidence type="ECO:0000313" key="5">
    <source>
        <dbReference type="Proteomes" id="UP001159405"/>
    </source>
</evidence>
<organism evidence="4 5">
    <name type="scientific">Porites lobata</name>
    <dbReference type="NCBI Taxonomy" id="104759"/>
    <lineage>
        <taxon>Eukaryota</taxon>
        <taxon>Metazoa</taxon>
        <taxon>Cnidaria</taxon>
        <taxon>Anthozoa</taxon>
        <taxon>Hexacorallia</taxon>
        <taxon>Scleractinia</taxon>
        <taxon>Fungiina</taxon>
        <taxon>Poritidae</taxon>
        <taxon>Porites</taxon>
    </lineage>
</organism>
<name>A0ABN8NDZ5_9CNID</name>
<accession>A0ABN8NDZ5</accession>
<gene>
    <name evidence="4" type="ORF">PLOB_00011287</name>
</gene>